<sequence>MGLALLVVLVVLAGLTLWRAQRHEAAAAREYPPSGDFLEVDGKRVHFKIQGSGPDLVLIHGSSGNLRDMTFGLMDRLAQDYRVIAFDRPGLGYTDRLNGLGATIDQQAALLARAARQLGAKRPIVMGQSYGGAVALAWGVNHPDQTAALVLVSSPAYPWDTPLSTYYQLLSHPWLGPLVIPLLTAWVPESVVQRNVEEVFLPQSEPAGYAEHFGVALTLRRASLRANALQRAGLLAEMTALSQRYDALSMPIELVHGDADTTVGAHIHAVPMSQRLPNAHLTLLEGVGHMPHHNRPGAVIEAIHRAAIRAQLR</sequence>
<dbReference type="EMBL" id="CP124616">
    <property type="protein sequence ID" value="WGW05849.1"/>
    <property type="molecule type" value="Genomic_DNA"/>
</dbReference>
<dbReference type="GO" id="GO:0016787">
    <property type="term" value="F:hydrolase activity"/>
    <property type="evidence" value="ECO:0007669"/>
    <property type="project" value="UniProtKB-KW"/>
</dbReference>
<dbReference type="SUPFAM" id="SSF53474">
    <property type="entry name" value="alpha/beta-Hydrolases"/>
    <property type="match status" value="1"/>
</dbReference>
<protein>
    <submittedName>
        <fullName evidence="2">Alpha/beta hydrolase</fullName>
    </submittedName>
</protein>
<dbReference type="Gene3D" id="3.40.50.1820">
    <property type="entry name" value="alpha/beta hydrolase"/>
    <property type="match status" value="1"/>
</dbReference>
<name>A0ABY8QMH7_9RHOB</name>
<evidence type="ECO:0000313" key="3">
    <source>
        <dbReference type="Proteomes" id="UP001241605"/>
    </source>
</evidence>
<dbReference type="PANTHER" id="PTHR43798">
    <property type="entry name" value="MONOACYLGLYCEROL LIPASE"/>
    <property type="match status" value="1"/>
</dbReference>
<evidence type="ECO:0000313" key="2">
    <source>
        <dbReference type="EMBL" id="WGW05849.1"/>
    </source>
</evidence>
<dbReference type="InterPro" id="IPR029058">
    <property type="entry name" value="AB_hydrolase_fold"/>
</dbReference>
<dbReference type="Proteomes" id="UP001241605">
    <property type="component" value="Chromosome"/>
</dbReference>
<keyword evidence="2" id="KW-0378">Hydrolase</keyword>
<dbReference type="InterPro" id="IPR050266">
    <property type="entry name" value="AB_hydrolase_sf"/>
</dbReference>
<evidence type="ECO:0000259" key="1">
    <source>
        <dbReference type="Pfam" id="PF00561"/>
    </source>
</evidence>
<accession>A0ABY8QMH7</accession>
<gene>
    <name evidence="2" type="ORF">QF118_12010</name>
</gene>
<dbReference type="InterPro" id="IPR000073">
    <property type="entry name" value="AB_hydrolase_1"/>
</dbReference>
<feature type="domain" description="AB hydrolase-1" evidence="1">
    <location>
        <begin position="56"/>
        <end position="295"/>
    </location>
</feature>
<organism evidence="2 3">
    <name type="scientific">Tropicibacter oceani</name>
    <dbReference type="NCBI Taxonomy" id="3058420"/>
    <lineage>
        <taxon>Bacteria</taxon>
        <taxon>Pseudomonadati</taxon>
        <taxon>Pseudomonadota</taxon>
        <taxon>Alphaproteobacteria</taxon>
        <taxon>Rhodobacterales</taxon>
        <taxon>Roseobacteraceae</taxon>
        <taxon>Tropicibacter</taxon>
    </lineage>
</organism>
<reference evidence="2 3" key="1">
    <citation type="submission" date="2023-05" db="EMBL/GenBank/DDBJ databases">
        <title>YMD87, complete Genome.</title>
        <authorList>
            <person name="Zhang J."/>
            <person name="Xu X."/>
        </authorList>
    </citation>
    <scope>NUCLEOTIDE SEQUENCE [LARGE SCALE GENOMIC DNA]</scope>
    <source>
        <strain evidence="2 3">YMD87</strain>
    </source>
</reference>
<dbReference type="PRINTS" id="PR00111">
    <property type="entry name" value="ABHYDROLASE"/>
</dbReference>
<keyword evidence="3" id="KW-1185">Reference proteome</keyword>
<proteinExistence type="predicted"/>
<dbReference type="PANTHER" id="PTHR43798:SF33">
    <property type="entry name" value="HYDROLASE, PUTATIVE (AFU_ORTHOLOGUE AFUA_2G14860)-RELATED"/>
    <property type="match status" value="1"/>
</dbReference>
<dbReference type="Pfam" id="PF00561">
    <property type="entry name" value="Abhydrolase_1"/>
    <property type="match status" value="1"/>
</dbReference>